<evidence type="ECO:0000313" key="10">
    <source>
        <dbReference type="Proteomes" id="UP000887229"/>
    </source>
</evidence>
<dbReference type="PANTHER" id="PTHR19872">
    <property type="entry name" value="UBIQUITIN LIGASE SPECIFICITY FACTOR/HREP PROTEIN"/>
    <property type="match status" value="1"/>
</dbReference>
<evidence type="ECO:0000259" key="8">
    <source>
        <dbReference type="PROSITE" id="PS50181"/>
    </source>
</evidence>
<dbReference type="PROSITE" id="PS50082">
    <property type="entry name" value="WD_REPEATS_2"/>
    <property type="match status" value="4"/>
</dbReference>
<feature type="repeat" description="WD" evidence="6">
    <location>
        <begin position="417"/>
        <end position="447"/>
    </location>
</feature>
<dbReference type="InterPro" id="IPR001680">
    <property type="entry name" value="WD40_rpt"/>
</dbReference>
<feature type="compositionally biased region" description="Basic and acidic residues" evidence="7">
    <location>
        <begin position="252"/>
        <end position="261"/>
    </location>
</feature>
<feature type="region of interest" description="Disordered" evidence="7">
    <location>
        <begin position="170"/>
        <end position="274"/>
    </location>
</feature>
<keyword evidence="4" id="KW-0677">Repeat</keyword>
<dbReference type="Pfam" id="PF00400">
    <property type="entry name" value="WD40"/>
    <property type="match status" value="4"/>
</dbReference>
<gene>
    <name evidence="9" type="ORF">F5Z01DRAFT_476682</name>
</gene>
<dbReference type="InterPro" id="IPR036322">
    <property type="entry name" value="WD40_repeat_dom_sf"/>
</dbReference>
<evidence type="ECO:0000313" key="9">
    <source>
        <dbReference type="EMBL" id="KAG9256529.1"/>
    </source>
</evidence>
<feature type="repeat" description="WD" evidence="6">
    <location>
        <begin position="495"/>
        <end position="534"/>
    </location>
</feature>
<evidence type="ECO:0000256" key="3">
    <source>
        <dbReference type="ARBA" id="ARBA00022574"/>
    </source>
</evidence>
<feature type="compositionally biased region" description="Polar residues" evidence="7">
    <location>
        <begin position="817"/>
        <end position="851"/>
    </location>
</feature>
<dbReference type="PROSITE" id="PS50294">
    <property type="entry name" value="WD_REPEATS_REGION"/>
    <property type="match status" value="3"/>
</dbReference>
<comment type="caution">
    <text evidence="9">The sequence shown here is derived from an EMBL/GenBank/DDBJ whole genome shotgun (WGS) entry which is preliminary data.</text>
</comment>
<evidence type="ECO:0000256" key="7">
    <source>
        <dbReference type="SAM" id="MobiDB-lite"/>
    </source>
</evidence>
<dbReference type="Gene3D" id="1.20.1280.50">
    <property type="match status" value="1"/>
</dbReference>
<comment type="pathway">
    <text evidence="1">Protein modification; protein ubiquitination.</text>
</comment>
<evidence type="ECO:0000256" key="2">
    <source>
        <dbReference type="ARBA" id="ARBA00007968"/>
    </source>
</evidence>
<dbReference type="InterPro" id="IPR036047">
    <property type="entry name" value="F-box-like_dom_sf"/>
</dbReference>
<dbReference type="EMBL" id="MU251247">
    <property type="protein sequence ID" value="KAG9256529.1"/>
    <property type="molecule type" value="Genomic_DNA"/>
</dbReference>
<dbReference type="CDD" id="cd00200">
    <property type="entry name" value="WD40"/>
    <property type="match status" value="1"/>
</dbReference>
<dbReference type="PROSITE" id="PS50181">
    <property type="entry name" value="FBOX"/>
    <property type="match status" value="1"/>
</dbReference>
<dbReference type="PROSITE" id="PS00678">
    <property type="entry name" value="WD_REPEATS_1"/>
    <property type="match status" value="1"/>
</dbReference>
<dbReference type="RefSeq" id="XP_046120453.1">
    <property type="nucleotide sequence ID" value="XM_046260033.1"/>
</dbReference>
<dbReference type="SUPFAM" id="SSF50978">
    <property type="entry name" value="WD40 repeat-like"/>
    <property type="match status" value="1"/>
</dbReference>
<feature type="domain" description="F-box" evidence="8">
    <location>
        <begin position="92"/>
        <end position="138"/>
    </location>
</feature>
<feature type="repeat" description="WD" evidence="6">
    <location>
        <begin position="331"/>
        <end position="370"/>
    </location>
</feature>
<evidence type="ECO:0000256" key="5">
    <source>
        <dbReference type="ARBA" id="ARBA00022786"/>
    </source>
</evidence>
<dbReference type="SMART" id="SM00256">
    <property type="entry name" value="FBOX"/>
    <property type="match status" value="1"/>
</dbReference>
<feature type="region of interest" description="Disordered" evidence="7">
    <location>
        <begin position="812"/>
        <end position="898"/>
    </location>
</feature>
<dbReference type="SMART" id="SM00320">
    <property type="entry name" value="WD40"/>
    <property type="match status" value="6"/>
</dbReference>
<evidence type="ECO:0000256" key="1">
    <source>
        <dbReference type="ARBA" id="ARBA00004906"/>
    </source>
</evidence>
<proteinExistence type="inferred from homology"/>
<name>A0A9P8CR12_9HYPO</name>
<keyword evidence="10" id="KW-1185">Reference proteome</keyword>
<feature type="repeat" description="WD" evidence="6">
    <location>
        <begin position="372"/>
        <end position="415"/>
    </location>
</feature>
<comment type="similarity">
    <text evidence="2">Belongs to the WD repeat MET30/SCONB/SCON-2 family.</text>
</comment>
<sequence>MSKRDRLAMDTFSPTHQPDEGYSEDPLGTSGDNELSSALSSVKTEDLPAWIASNASYLPLELKKELTMALLNQLPTAAVCEIVERLSPRLYIDFVRYLPTEVCLKILNFLDPNSLINVIRTCRAWHELSLDYKLWERMYHLEGWKVVRSEITKWEQRVTHGLTESIGHLQRMQSTDGHSSKIRRVARDDGDTDISMSDSSERTRGDSSSNFGAGGGSRSIFSSPDSSFSNSRMVAAFPDGPGQEEGISRSSTADRSRRRDLCATPENILPPTLTAHNPQRLRRSTLWTWDARESRYRINWKYLYNMRRRLESNWELGKAVPFTLPHPKYPEEGHHECIYTLMYDSNFLVSGSRDKTMRVWNMHTRRLMRAPLTGHRGSVLCLQFDADPAEDLLVSGSSDSDIIVWKFSTGEILQKITKAHYESVLNVKFDKDVLITSSKDKSIKIFNRKPLRFGELGYDSDVFLPAVKKLQYMGYEPELARELPVKPPFSMIGRLEGHGAAVNSIAIRGRQVVSVSGDRHVKVWDWPTMTCTMTIPAHEKGVACVEFDGRRIVSGSSDCAVSIFDAPTGVNIATLKGHQQLVRTLQAGFGDLPYSRHQDVVDARRINQDFLEAVNSGRIDLEDPRPRAREASAGGSRPEDIHAYGNLSLPPDGGGGRRYGRIVSGSYDHSIIIWRRDKEGVWKPAHRLRQNEAATAAHQRAVEELENPDPVARLAQQSSVLAQAPGLGQISLPMPNVHDSQPYLSSGIYTALIDQVVPSGSSMLQQALANYPGLLAHYTYLQKAIDRETSQDMRRDLRLVVEAAVNGLQTARRLQRQESMASNMSMAPTAGSTVSQGVASVRQGSQTSTTDNDGDAPMPAAPLAQTPAPPAEPHQHHTVPSNVPTLHANPPANALHPGQPLPFADNASCRVFKLQFDARKLICCSQASILVGWDFCNGDPELEEASRFFAAID</sequence>
<organism evidence="9 10">
    <name type="scientific">Emericellopsis atlantica</name>
    <dbReference type="NCBI Taxonomy" id="2614577"/>
    <lineage>
        <taxon>Eukaryota</taxon>
        <taxon>Fungi</taxon>
        <taxon>Dikarya</taxon>
        <taxon>Ascomycota</taxon>
        <taxon>Pezizomycotina</taxon>
        <taxon>Sordariomycetes</taxon>
        <taxon>Hypocreomycetidae</taxon>
        <taxon>Hypocreales</taxon>
        <taxon>Bionectriaceae</taxon>
        <taxon>Emericellopsis</taxon>
    </lineage>
</organism>
<reference evidence="9" key="1">
    <citation type="journal article" date="2021" name="IMA Fungus">
        <title>Genomic characterization of three marine fungi, including Emericellopsis atlantica sp. nov. with signatures of a generalist lifestyle and marine biomass degradation.</title>
        <authorList>
            <person name="Hagestad O.C."/>
            <person name="Hou L."/>
            <person name="Andersen J.H."/>
            <person name="Hansen E.H."/>
            <person name="Altermark B."/>
            <person name="Li C."/>
            <person name="Kuhnert E."/>
            <person name="Cox R.J."/>
            <person name="Crous P.W."/>
            <person name="Spatafora J.W."/>
            <person name="Lail K."/>
            <person name="Amirebrahimi M."/>
            <person name="Lipzen A."/>
            <person name="Pangilinan J."/>
            <person name="Andreopoulos W."/>
            <person name="Hayes R.D."/>
            <person name="Ng V."/>
            <person name="Grigoriev I.V."/>
            <person name="Jackson S.A."/>
            <person name="Sutton T.D.S."/>
            <person name="Dobson A.D.W."/>
            <person name="Rama T."/>
        </authorList>
    </citation>
    <scope>NUCLEOTIDE SEQUENCE</scope>
    <source>
        <strain evidence="9">TS7</strain>
    </source>
</reference>
<dbReference type="OrthoDB" id="19711at2759"/>
<dbReference type="InterPro" id="IPR001810">
    <property type="entry name" value="F-box_dom"/>
</dbReference>
<dbReference type="Proteomes" id="UP000887229">
    <property type="component" value="Unassembled WGS sequence"/>
</dbReference>
<feature type="compositionally biased region" description="Low complexity" evidence="7">
    <location>
        <begin position="218"/>
        <end position="231"/>
    </location>
</feature>
<feature type="compositionally biased region" description="Low complexity" evidence="7">
    <location>
        <begin position="856"/>
        <end position="866"/>
    </location>
</feature>
<keyword evidence="3 6" id="KW-0853">WD repeat</keyword>
<dbReference type="Gene3D" id="2.130.10.10">
    <property type="entry name" value="YVTN repeat-like/Quinoprotein amine dehydrogenase"/>
    <property type="match status" value="1"/>
</dbReference>
<dbReference type="AlphaFoldDB" id="A0A9P8CR12"/>
<dbReference type="SUPFAM" id="SSF81383">
    <property type="entry name" value="F-box domain"/>
    <property type="match status" value="1"/>
</dbReference>
<dbReference type="GeneID" id="70290936"/>
<dbReference type="InterPro" id="IPR015943">
    <property type="entry name" value="WD40/YVTN_repeat-like_dom_sf"/>
</dbReference>
<feature type="region of interest" description="Disordered" evidence="7">
    <location>
        <begin position="1"/>
        <end position="35"/>
    </location>
</feature>
<protein>
    <submittedName>
        <fullName evidence="9">F-box/WD-40 repeat-containing protein</fullName>
    </submittedName>
</protein>
<dbReference type="InterPro" id="IPR019775">
    <property type="entry name" value="WD40_repeat_CS"/>
</dbReference>
<dbReference type="PANTHER" id="PTHR19872:SF9">
    <property type="entry name" value="UBIQUITIN-BINDING SDF UBIQUITIN LIGASE COMPLEX SUBUNIT"/>
    <property type="match status" value="1"/>
</dbReference>
<dbReference type="Pfam" id="PF12937">
    <property type="entry name" value="F-box-like"/>
    <property type="match status" value="1"/>
</dbReference>
<feature type="region of interest" description="Disordered" evidence="7">
    <location>
        <begin position="623"/>
        <end position="649"/>
    </location>
</feature>
<keyword evidence="5" id="KW-0833">Ubl conjugation pathway</keyword>
<dbReference type="InterPro" id="IPR051075">
    <property type="entry name" value="SCF_subunit_WD-repeat"/>
</dbReference>
<accession>A0A9P8CR12</accession>
<evidence type="ECO:0000256" key="4">
    <source>
        <dbReference type="ARBA" id="ARBA00022737"/>
    </source>
</evidence>
<evidence type="ECO:0000256" key="6">
    <source>
        <dbReference type="PROSITE-ProRule" id="PRU00221"/>
    </source>
</evidence>